<name>A0A0G1X610_UNCK3</name>
<dbReference type="Proteomes" id="UP000034913">
    <property type="component" value="Unassembled WGS sequence"/>
</dbReference>
<feature type="region of interest" description="Disordered" evidence="1">
    <location>
        <begin position="1"/>
        <end position="26"/>
    </location>
</feature>
<protein>
    <submittedName>
        <fullName evidence="2">Uncharacterized protein</fullName>
    </submittedName>
</protein>
<evidence type="ECO:0000256" key="1">
    <source>
        <dbReference type="SAM" id="MobiDB-lite"/>
    </source>
</evidence>
<gene>
    <name evidence="2" type="ORF">VF00_C0003G0013</name>
</gene>
<comment type="caution">
    <text evidence="2">The sequence shown here is derived from an EMBL/GenBank/DDBJ whole genome shotgun (WGS) entry which is preliminary data.</text>
</comment>
<organism evidence="2 3">
    <name type="scientific">candidate division Kazan bacterium GW2011_GWB1_52_7</name>
    <dbReference type="NCBI Taxonomy" id="1620414"/>
    <lineage>
        <taxon>Bacteria</taxon>
        <taxon>Bacteria division Kazan-3B-28</taxon>
    </lineage>
</organism>
<dbReference type="EMBL" id="LCRB01000003">
    <property type="protein sequence ID" value="KKW26583.1"/>
    <property type="molecule type" value="Genomic_DNA"/>
</dbReference>
<evidence type="ECO:0000313" key="3">
    <source>
        <dbReference type="Proteomes" id="UP000034913"/>
    </source>
</evidence>
<accession>A0A0G1X610</accession>
<sequence>MSELGDTHEHRAGREQGNAQNEHLTMHRRLVAQLPSDIPHPLPMSGYLEWLRSKPVLMEHFIFDFSWLIS</sequence>
<reference evidence="2 3" key="1">
    <citation type="journal article" date="2015" name="Nature">
        <title>rRNA introns, odd ribosomes, and small enigmatic genomes across a large radiation of phyla.</title>
        <authorList>
            <person name="Brown C.T."/>
            <person name="Hug L.A."/>
            <person name="Thomas B.C."/>
            <person name="Sharon I."/>
            <person name="Castelle C.J."/>
            <person name="Singh A."/>
            <person name="Wilkins M.J."/>
            <person name="Williams K.H."/>
            <person name="Banfield J.F."/>
        </authorList>
    </citation>
    <scope>NUCLEOTIDE SEQUENCE [LARGE SCALE GENOMIC DNA]</scope>
</reference>
<dbReference type="AlphaFoldDB" id="A0A0G1X610"/>
<feature type="compositionally biased region" description="Basic and acidic residues" evidence="1">
    <location>
        <begin position="1"/>
        <end position="14"/>
    </location>
</feature>
<proteinExistence type="predicted"/>
<evidence type="ECO:0000313" key="2">
    <source>
        <dbReference type="EMBL" id="KKW26583.1"/>
    </source>
</evidence>